<name>A0A4E0QR87_9EURY</name>
<evidence type="ECO:0000256" key="10">
    <source>
        <dbReference type="ARBA" id="ARBA00023136"/>
    </source>
</evidence>
<dbReference type="Pfam" id="PF08447">
    <property type="entry name" value="PAS_3"/>
    <property type="match status" value="1"/>
</dbReference>
<dbReference type="GO" id="GO:0000155">
    <property type="term" value="F:phosphorelay sensor kinase activity"/>
    <property type="evidence" value="ECO:0007669"/>
    <property type="project" value="InterPro"/>
</dbReference>
<feature type="coiled-coil region" evidence="11">
    <location>
        <begin position="195"/>
        <end position="222"/>
    </location>
</feature>
<sequence>MFHGVLEKAMNGVLKPAQYIASLHHGLTRLKKCAIGKTEGTIMKNELSVEQLSKINSSLLDLGADYEANINILTALCGELLGGRCALYNRLNGDMLSSVGQWHTPPDYVSEDRPQGHICYDVIKRGISEPFIVRNLSETAYARTDPNVALYGLQTYIGHPVKCCGEAVGSLCVVYQDNVDISENDKHILGLTASAIGREEERKNVEEELHKSQQQLSNALNIAMLGHWELDVIKGIFTFSDEFYSIFRTNAKEMGGYRMPIEDYARRFVHPDDRHMVSEETRKTLDAKDPDFSRYIEHRILYADGSTGYLVVRFFIVKDDDGKTIKTYGVNQDITERKQTADSLNESQTRLKVALKNSPVILFNQDLELRYTWIHYPNPLFDPNSVVGKTDNELLPSNDAMCLTNIKRGVIETGVMRREEVRTTIHGQPFFYDLTVEPLFDSTGAIAGVSCASIDVTERKWAEEELIKSKEAAEAANVAKSEFLANMSHEIRTPMNAIIGFTDLLMETEMSDVQQHYTQIVQKSGGQLLDLIEDVLDISKIDAGKLELEKMEFDLLNLLKDFVDTMSLRALSKGLELSYDLKDDVPAL</sequence>
<dbReference type="InterPro" id="IPR035965">
    <property type="entry name" value="PAS-like_dom_sf"/>
</dbReference>
<keyword evidence="9" id="KW-0902">Two-component regulatory system</keyword>
<evidence type="ECO:0000313" key="15">
    <source>
        <dbReference type="Proteomes" id="UP000297295"/>
    </source>
</evidence>
<evidence type="ECO:0000256" key="1">
    <source>
        <dbReference type="ARBA" id="ARBA00000085"/>
    </source>
</evidence>
<dbReference type="InterPro" id="IPR001610">
    <property type="entry name" value="PAC"/>
</dbReference>
<dbReference type="GO" id="GO:0016020">
    <property type="term" value="C:membrane"/>
    <property type="evidence" value="ECO:0007669"/>
    <property type="project" value="UniProtKB-SubCell"/>
</dbReference>
<feature type="domain" description="PAC" evidence="13">
    <location>
        <begin position="416"/>
        <end position="468"/>
    </location>
</feature>
<evidence type="ECO:0000256" key="9">
    <source>
        <dbReference type="ARBA" id="ARBA00023012"/>
    </source>
</evidence>
<dbReference type="Pfam" id="PF08448">
    <property type="entry name" value="PAS_4"/>
    <property type="match status" value="1"/>
</dbReference>
<dbReference type="CDD" id="cd00082">
    <property type="entry name" value="HisKA"/>
    <property type="match status" value="1"/>
</dbReference>
<dbReference type="SUPFAM" id="SSF47384">
    <property type="entry name" value="Homodimeric domain of signal transducing histidine kinase"/>
    <property type="match status" value="1"/>
</dbReference>
<comment type="caution">
    <text evidence="14">The sequence shown here is derived from an EMBL/GenBank/DDBJ whole genome shotgun (WGS) entry which is preliminary data.</text>
</comment>
<gene>
    <name evidence="14" type="ORF">CUN85_07620</name>
</gene>
<feature type="domain" description="Histidine kinase" evidence="12">
    <location>
        <begin position="486"/>
        <end position="588"/>
    </location>
</feature>
<dbReference type="AlphaFoldDB" id="A0A4E0QR87"/>
<dbReference type="InterPro" id="IPR000700">
    <property type="entry name" value="PAS-assoc_C"/>
</dbReference>
<dbReference type="InterPro" id="IPR003018">
    <property type="entry name" value="GAF"/>
</dbReference>
<feature type="domain" description="PAC" evidence="13">
    <location>
        <begin position="294"/>
        <end position="346"/>
    </location>
</feature>
<dbReference type="Proteomes" id="UP000297295">
    <property type="component" value="Unassembled WGS sequence"/>
</dbReference>
<dbReference type="PANTHER" id="PTHR45339:SF1">
    <property type="entry name" value="HYBRID SIGNAL TRANSDUCTION HISTIDINE KINASE J"/>
    <property type="match status" value="1"/>
</dbReference>
<evidence type="ECO:0000259" key="12">
    <source>
        <dbReference type="PROSITE" id="PS50109"/>
    </source>
</evidence>
<dbReference type="InterPro" id="IPR003661">
    <property type="entry name" value="HisK_dim/P_dom"/>
</dbReference>
<reference evidence="14 15" key="1">
    <citation type="submission" date="2017-11" db="EMBL/GenBank/DDBJ databases">
        <title>Isolation and Characterization of Methanogenic Archaea from Saline Meromictic Lake at Siberia.</title>
        <authorList>
            <person name="Shen Y."/>
            <person name="Huang H.-H."/>
            <person name="Lai M.-C."/>
            <person name="Chen S.-C."/>
        </authorList>
    </citation>
    <scope>NUCLEOTIDE SEQUENCE [LARGE SCALE GENOMIC DNA]</scope>
    <source>
        <strain evidence="14 15">SY-01</strain>
    </source>
</reference>
<dbReference type="EC" id="2.7.13.3" evidence="3"/>
<evidence type="ECO:0000256" key="8">
    <source>
        <dbReference type="ARBA" id="ARBA00022840"/>
    </source>
</evidence>
<dbReference type="Gene3D" id="3.30.450.20">
    <property type="entry name" value="PAS domain"/>
    <property type="match status" value="2"/>
</dbReference>
<dbReference type="Gene3D" id="1.10.287.130">
    <property type="match status" value="1"/>
</dbReference>
<keyword evidence="7" id="KW-0418">Kinase</keyword>
<comment type="catalytic activity">
    <reaction evidence="1">
        <text>ATP + protein L-histidine = ADP + protein N-phospho-L-histidine.</text>
        <dbReference type="EC" id="2.7.13.3"/>
    </reaction>
</comment>
<protein>
    <recommendedName>
        <fullName evidence="3">histidine kinase</fullName>
        <ecNumber evidence="3">2.7.13.3</ecNumber>
    </recommendedName>
</protein>
<evidence type="ECO:0000256" key="2">
    <source>
        <dbReference type="ARBA" id="ARBA00004370"/>
    </source>
</evidence>
<comment type="subcellular location">
    <subcellularLocation>
        <location evidence="2">Membrane</location>
    </subcellularLocation>
</comment>
<evidence type="ECO:0000256" key="11">
    <source>
        <dbReference type="SAM" id="Coils"/>
    </source>
</evidence>
<evidence type="ECO:0000256" key="6">
    <source>
        <dbReference type="ARBA" id="ARBA00022741"/>
    </source>
</evidence>
<dbReference type="InterPro" id="IPR005467">
    <property type="entry name" value="His_kinase_dom"/>
</dbReference>
<dbReference type="SUPFAM" id="SSF55781">
    <property type="entry name" value="GAF domain-like"/>
    <property type="match status" value="1"/>
</dbReference>
<dbReference type="SUPFAM" id="SSF55785">
    <property type="entry name" value="PYP-like sensor domain (PAS domain)"/>
    <property type="match status" value="2"/>
</dbReference>
<keyword evidence="5" id="KW-0808">Transferase</keyword>
<dbReference type="Pfam" id="PF01590">
    <property type="entry name" value="GAF"/>
    <property type="match status" value="1"/>
</dbReference>
<keyword evidence="11" id="KW-0175">Coiled coil</keyword>
<dbReference type="CDD" id="cd00130">
    <property type="entry name" value="PAS"/>
    <property type="match status" value="1"/>
</dbReference>
<accession>A0A4E0QR87</accession>
<dbReference type="InterPro" id="IPR029016">
    <property type="entry name" value="GAF-like_dom_sf"/>
</dbReference>
<dbReference type="FunFam" id="1.10.287.130:FF:000038">
    <property type="entry name" value="Sensory transduction histidine kinase"/>
    <property type="match status" value="1"/>
</dbReference>
<dbReference type="Gene3D" id="3.30.450.40">
    <property type="match status" value="1"/>
</dbReference>
<dbReference type="InterPro" id="IPR013656">
    <property type="entry name" value="PAS_4"/>
</dbReference>
<dbReference type="Gene3D" id="2.10.70.100">
    <property type="match status" value="1"/>
</dbReference>
<dbReference type="SMART" id="SM00086">
    <property type="entry name" value="PAC"/>
    <property type="match status" value="2"/>
</dbReference>
<evidence type="ECO:0000256" key="4">
    <source>
        <dbReference type="ARBA" id="ARBA00022553"/>
    </source>
</evidence>
<dbReference type="InterPro" id="IPR013655">
    <property type="entry name" value="PAS_fold_3"/>
</dbReference>
<keyword evidence="6" id="KW-0547">Nucleotide-binding</keyword>
<evidence type="ECO:0000313" key="14">
    <source>
        <dbReference type="EMBL" id="TGC08896.1"/>
    </source>
</evidence>
<dbReference type="InterPro" id="IPR036097">
    <property type="entry name" value="HisK_dim/P_sf"/>
</dbReference>
<dbReference type="EMBL" id="PGGK01000007">
    <property type="protein sequence ID" value="TGC08896.1"/>
    <property type="molecule type" value="Genomic_DNA"/>
</dbReference>
<evidence type="ECO:0000256" key="5">
    <source>
        <dbReference type="ARBA" id="ARBA00022679"/>
    </source>
</evidence>
<keyword evidence="4" id="KW-0597">Phosphoprotein</keyword>
<dbReference type="PANTHER" id="PTHR45339">
    <property type="entry name" value="HYBRID SIGNAL TRANSDUCTION HISTIDINE KINASE J"/>
    <property type="match status" value="1"/>
</dbReference>
<keyword evidence="8" id="KW-0067">ATP-binding</keyword>
<dbReference type="NCBIfam" id="TIGR00229">
    <property type="entry name" value="sensory_box"/>
    <property type="match status" value="1"/>
</dbReference>
<evidence type="ECO:0000256" key="3">
    <source>
        <dbReference type="ARBA" id="ARBA00012438"/>
    </source>
</evidence>
<dbReference type="InterPro" id="IPR000014">
    <property type="entry name" value="PAS"/>
</dbReference>
<dbReference type="SMART" id="SM00388">
    <property type="entry name" value="HisKA"/>
    <property type="match status" value="1"/>
</dbReference>
<dbReference type="GO" id="GO:0005524">
    <property type="term" value="F:ATP binding"/>
    <property type="evidence" value="ECO:0007669"/>
    <property type="project" value="UniProtKB-KW"/>
</dbReference>
<evidence type="ECO:0000256" key="7">
    <source>
        <dbReference type="ARBA" id="ARBA00022777"/>
    </source>
</evidence>
<proteinExistence type="predicted"/>
<organism evidence="14 15">
    <name type="scientific">Methanolobus halotolerans</name>
    <dbReference type="NCBI Taxonomy" id="2052935"/>
    <lineage>
        <taxon>Archaea</taxon>
        <taxon>Methanobacteriati</taxon>
        <taxon>Methanobacteriota</taxon>
        <taxon>Stenosarchaea group</taxon>
        <taxon>Methanomicrobia</taxon>
        <taxon>Methanosarcinales</taxon>
        <taxon>Methanosarcinaceae</taxon>
        <taxon>Methanolobus</taxon>
    </lineage>
</organism>
<dbReference type="PROSITE" id="PS50113">
    <property type="entry name" value="PAC"/>
    <property type="match status" value="2"/>
</dbReference>
<dbReference type="Pfam" id="PF00512">
    <property type="entry name" value="HisKA"/>
    <property type="match status" value="1"/>
</dbReference>
<keyword evidence="15" id="KW-1185">Reference proteome</keyword>
<dbReference type="PROSITE" id="PS50109">
    <property type="entry name" value="HIS_KIN"/>
    <property type="match status" value="1"/>
</dbReference>
<keyword evidence="10" id="KW-0472">Membrane</keyword>
<evidence type="ECO:0000259" key="13">
    <source>
        <dbReference type="PROSITE" id="PS50113"/>
    </source>
</evidence>